<accession>A0A1G6GLS6</accession>
<evidence type="ECO:0000313" key="2">
    <source>
        <dbReference type="Proteomes" id="UP000183203"/>
    </source>
</evidence>
<dbReference type="Proteomes" id="UP000183203">
    <property type="component" value="Unassembled WGS sequence"/>
</dbReference>
<dbReference type="AlphaFoldDB" id="A0A1G6GLS6"/>
<proteinExistence type="predicted"/>
<evidence type="ECO:0000313" key="1">
    <source>
        <dbReference type="EMBL" id="SDB82920.1"/>
    </source>
</evidence>
<gene>
    <name evidence="1" type="ORF">SAMN05216418_0411</name>
</gene>
<organism evidence="1 2">
    <name type="scientific">Microbacterium enclense</name>
    <dbReference type="NCBI Taxonomy" id="993073"/>
    <lineage>
        <taxon>Bacteria</taxon>
        <taxon>Bacillati</taxon>
        <taxon>Actinomycetota</taxon>
        <taxon>Actinomycetes</taxon>
        <taxon>Micrococcales</taxon>
        <taxon>Microbacteriaceae</taxon>
        <taxon>Microbacterium</taxon>
    </lineage>
</organism>
<sequence length="83" mass="8989">MLTEDPEPVLRDLRVAAGDNTALLARLCGQVAGFFMSAKTAVMCSAIVEHIDGAAEWAEIGRQRRLLAVDHDGEFESSPEANF</sequence>
<name>A0A1G6GLS6_9MICO</name>
<reference evidence="1 2" key="1">
    <citation type="submission" date="2016-09" db="EMBL/GenBank/DDBJ databases">
        <authorList>
            <person name="Capua I."/>
            <person name="De Benedictis P."/>
            <person name="Joannis T."/>
            <person name="Lombin L.H."/>
            <person name="Cattoli G."/>
        </authorList>
    </citation>
    <scope>NUCLEOTIDE SEQUENCE [LARGE SCALE GENOMIC DNA]</scope>
    <source>
        <strain evidence="1 2">NIO-1002</strain>
    </source>
</reference>
<protein>
    <submittedName>
        <fullName evidence="1">Uncharacterized protein</fullName>
    </submittedName>
</protein>
<dbReference type="EMBL" id="FMYG01000001">
    <property type="protein sequence ID" value="SDB82920.1"/>
    <property type="molecule type" value="Genomic_DNA"/>
</dbReference>